<evidence type="ECO:0000259" key="7">
    <source>
        <dbReference type="PROSITE" id="PS50865"/>
    </source>
</evidence>
<feature type="domain" description="MYND-type" evidence="7">
    <location>
        <begin position="814"/>
        <end position="851"/>
    </location>
</feature>
<dbReference type="InterPro" id="IPR045339">
    <property type="entry name" value="DUF6534"/>
</dbReference>
<feature type="transmembrane region" description="Helical" evidence="6">
    <location>
        <begin position="98"/>
        <end position="123"/>
    </location>
</feature>
<feature type="transmembrane region" description="Helical" evidence="6">
    <location>
        <begin position="254"/>
        <end position="273"/>
    </location>
</feature>
<evidence type="ECO:0000256" key="5">
    <source>
        <dbReference type="SAM" id="MobiDB-lite"/>
    </source>
</evidence>
<dbReference type="SUPFAM" id="SSF144232">
    <property type="entry name" value="HIT/MYND zinc finger-like"/>
    <property type="match status" value="1"/>
</dbReference>
<reference evidence="8" key="1">
    <citation type="submission" date="2014-09" db="EMBL/GenBank/DDBJ databases">
        <title>Genome sequence of the luminous mushroom Mycena chlorophos for searching fungal bioluminescence genes.</title>
        <authorList>
            <person name="Tanaka Y."/>
            <person name="Kasuga D."/>
            <person name="Oba Y."/>
            <person name="Hase S."/>
            <person name="Sato K."/>
            <person name="Oba Y."/>
            <person name="Sakakibara Y."/>
        </authorList>
    </citation>
    <scope>NUCLEOTIDE SEQUENCE</scope>
</reference>
<dbReference type="Pfam" id="PF20152">
    <property type="entry name" value="DUF6534"/>
    <property type="match status" value="1"/>
</dbReference>
<gene>
    <name evidence="8" type="ORF">MCHLO_06525</name>
</gene>
<evidence type="ECO:0000256" key="6">
    <source>
        <dbReference type="SAM" id="Phobius"/>
    </source>
</evidence>
<keyword evidence="9" id="KW-1185">Reference proteome</keyword>
<evidence type="ECO:0000313" key="8">
    <source>
        <dbReference type="EMBL" id="GAT49186.1"/>
    </source>
</evidence>
<keyword evidence="6" id="KW-0472">Membrane</keyword>
<feature type="transmembrane region" description="Helical" evidence="6">
    <location>
        <begin position="213"/>
        <end position="234"/>
    </location>
</feature>
<accession>A0ABQ0LDR0</accession>
<dbReference type="InterPro" id="IPR002893">
    <property type="entry name" value="Znf_MYND"/>
</dbReference>
<sequence>MILHSLALILPSTAHHSNEDFDIIPFNADTDAFCRAGPFHTSRSCAHRARSASRLFSLLPSLSLSPMSASNATAAAAAAAAAEFQAAVLAAFNPNPTIGALLVGTLCSYVLLGISTVQAYLYYSRFPEDPRGLKFLVAFVWIIEMAHSGVIGNALYTFAVTDYGNPLSLLAKPPISLGLSIGLSALINAIVQAFFAYRIWIMAPNRIIRLVPIALWLSLLVYFIAALADTVLAIKAPNIQQFTAQYGWLLLGPWVMNLIMDNTITVSLVLLLLNSRARTGFLGTTTLIDQLIKWTIETGMLTSIFSILNLVLYQTEKNTFIWIAIQFVKARMFANSLFASLNSRVALRALSATTGQSISGRGFAGTETQQGQTVSVGPGSHGRGPASPINIAMTKPAALEHERTSTVAAARAAAAGALPDLQELVDIAKNLSPTQCRGLVPVYFATLDPAMIPALRLFENWDDVTSAETFPVRLQVALALACFEGFPPLCARSEVVPPAALVDLWKRVWPWIEFFDSANDQLTRLIKSPATLSALPLLHTLWLRLTNDDIKKRTPGPRAVIARLWRHVLFDQNRSSLDLVLVCELIDGSQMGSSHNNAPPLDEFVAGAGGTWDDFAQLLIAHLKLSTPSRAVTQNENGPRRFVALRFVLSNGFSSYEALQEALTHRRYGRVLTQTLRSLPSSLEPSDFSRFLPDAFRTLSLVFLYTQRRSLARQSLQGGLIPLIIEYGRHDAIPDLMEPIETMLTEDLPAFTVYPELLRRLHVQMEEYAPVVAENPFRNEDIGEAWGYLKDLVEERLVVLDGADKRRPCHNIRCPNIGEAICDDRCADCQTAYYCSRSCQRQDWGHHKFICEDLSRIRREDGGDTEGCSLADEALFRALLDEQYAVDQPDIFTQLLPLLRAAYSDAALNAGDELPVPLIKFDFSAGECEVTASLVSQPTEIIGSCHLSEARRRGGTMWLHAMGVGVEDTVHWRVFPLWCATSEVADRLERLARMPASAEADRAAIEEMVDLDIEESH</sequence>
<evidence type="ECO:0000313" key="9">
    <source>
        <dbReference type="Proteomes" id="UP000815677"/>
    </source>
</evidence>
<evidence type="ECO:0000256" key="1">
    <source>
        <dbReference type="ARBA" id="ARBA00022723"/>
    </source>
</evidence>
<keyword evidence="3" id="KW-0862">Zinc</keyword>
<keyword evidence="2 4" id="KW-0863">Zinc-finger</keyword>
<feature type="compositionally biased region" description="Polar residues" evidence="5">
    <location>
        <begin position="366"/>
        <end position="375"/>
    </location>
</feature>
<feature type="region of interest" description="Disordered" evidence="5">
    <location>
        <begin position="361"/>
        <end position="383"/>
    </location>
</feature>
<keyword evidence="6" id="KW-1133">Transmembrane helix</keyword>
<feature type="transmembrane region" description="Helical" evidence="6">
    <location>
        <begin position="294"/>
        <end position="313"/>
    </location>
</feature>
<dbReference type="Proteomes" id="UP000815677">
    <property type="component" value="Unassembled WGS sequence"/>
</dbReference>
<keyword evidence="1" id="KW-0479">Metal-binding</keyword>
<evidence type="ECO:0000256" key="3">
    <source>
        <dbReference type="ARBA" id="ARBA00022833"/>
    </source>
</evidence>
<organism evidence="8 9">
    <name type="scientific">Mycena chlorophos</name>
    <name type="common">Agaric fungus</name>
    <name type="synonym">Agaricus chlorophos</name>
    <dbReference type="NCBI Taxonomy" id="658473"/>
    <lineage>
        <taxon>Eukaryota</taxon>
        <taxon>Fungi</taxon>
        <taxon>Dikarya</taxon>
        <taxon>Basidiomycota</taxon>
        <taxon>Agaricomycotina</taxon>
        <taxon>Agaricomycetes</taxon>
        <taxon>Agaricomycetidae</taxon>
        <taxon>Agaricales</taxon>
        <taxon>Marasmiineae</taxon>
        <taxon>Mycenaceae</taxon>
        <taxon>Mycena</taxon>
    </lineage>
</organism>
<evidence type="ECO:0000256" key="4">
    <source>
        <dbReference type="PROSITE-ProRule" id="PRU00134"/>
    </source>
</evidence>
<name>A0ABQ0LDR0_MYCCL</name>
<evidence type="ECO:0000256" key="2">
    <source>
        <dbReference type="ARBA" id="ARBA00022771"/>
    </source>
</evidence>
<feature type="transmembrane region" description="Helical" evidence="6">
    <location>
        <begin position="135"/>
        <end position="159"/>
    </location>
</feature>
<proteinExistence type="predicted"/>
<protein>
    <recommendedName>
        <fullName evidence="7">MYND-type domain-containing protein</fullName>
    </recommendedName>
</protein>
<dbReference type="PANTHER" id="PTHR40465">
    <property type="entry name" value="CHROMOSOME 1, WHOLE GENOME SHOTGUN SEQUENCE"/>
    <property type="match status" value="1"/>
</dbReference>
<dbReference type="PROSITE" id="PS50865">
    <property type="entry name" value="ZF_MYND_2"/>
    <property type="match status" value="1"/>
</dbReference>
<feature type="transmembrane region" description="Helical" evidence="6">
    <location>
        <begin position="179"/>
        <end position="201"/>
    </location>
</feature>
<dbReference type="PANTHER" id="PTHR40465:SF1">
    <property type="entry name" value="DUF6534 DOMAIN-CONTAINING PROTEIN"/>
    <property type="match status" value="1"/>
</dbReference>
<dbReference type="Gene3D" id="6.10.140.2220">
    <property type="match status" value="1"/>
</dbReference>
<keyword evidence="6" id="KW-0812">Transmembrane</keyword>
<dbReference type="Pfam" id="PF01753">
    <property type="entry name" value="zf-MYND"/>
    <property type="match status" value="1"/>
</dbReference>
<dbReference type="EMBL" id="DF845306">
    <property type="protein sequence ID" value="GAT49186.1"/>
    <property type="molecule type" value="Genomic_DNA"/>
</dbReference>